<name>A0ABN2BX05_9ACTN</name>
<feature type="signal peptide" evidence="1">
    <location>
        <begin position="1"/>
        <end position="19"/>
    </location>
</feature>
<organism evidence="2 3">
    <name type="scientific">Dactylosporangium maewongense</name>
    <dbReference type="NCBI Taxonomy" id="634393"/>
    <lineage>
        <taxon>Bacteria</taxon>
        <taxon>Bacillati</taxon>
        <taxon>Actinomycetota</taxon>
        <taxon>Actinomycetes</taxon>
        <taxon>Micromonosporales</taxon>
        <taxon>Micromonosporaceae</taxon>
        <taxon>Dactylosporangium</taxon>
    </lineage>
</organism>
<reference evidence="2 3" key="1">
    <citation type="journal article" date="2019" name="Int. J. Syst. Evol. Microbiol.">
        <title>The Global Catalogue of Microorganisms (GCM) 10K type strain sequencing project: providing services to taxonomists for standard genome sequencing and annotation.</title>
        <authorList>
            <consortium name="The Broad Institute Genomics Platform"/>
            <consortium name="The Broad Institute Genome Sequencing Center for Infectious Disease"/>
            <person name="Wu L."/>
            <person name="Ma J."/>
        </authorList>
    </citation>
    <scope>NUCLEOTIDE SEQUENCE [LARGE SCALE GENOMIC DNA]</scope>
    <source>
        <strain evidence="2 3">JCM 15933</strain>
    </source>
</reference>
<comment type="caution">
    <text evidence="2">The sequence shown here is derived from an EMBL/GenBank/DDBJ whole genome shotgun (WGS) entry which is preliminary data.</text>
</comment>
<dbReference type="Proteomes" id="UP001501470">
    <property type="component" value="Unassembled WGS sequence"/>
</dbReference>
<sequence>MLRVATPVAALLVAAGALSGCSTPSENSPPAAKVTHTVTYELFHSGGPGLKIVGAYTDERGASASFDTPQSTWTTQVAIVYPDVTTVVLGGNAAPDVDAVIGTQIPQLQCILWVDGSIVAQQHSLSPRCEAKLTGTVTTPKPGSPAPSASR</sequence>
<gene>
    <name evidence="2" type="ORF">GCM10009827_081330</name>
</gene>
<dbReference type="EMBL" id="BAAAQD010000020">
    <property type="protein sequence ID" value="GAA1548724.1"/>
    <property type="molecule type" value="Genomic_DNA"/>
</dbReference>
<evidence type="ECO:0000313" key="3">
    <source>
        <dbReference type="Proteomes" id="UP001501470"/>
    </source>
</evidence>
<accession>A0ABN2BX05</accession>
<protein>
    <recommendedName>
        <fullName evidence="4">Lipoprotein</fullName>
    </recommendedName>
</protein>
<evidence type="ECO:0000256" key="1">
    <source>
        <dbReference type="SAM" id="SignalP"/>
    </source>
</evidence>
<evidence type="ECO:0008006" key="4">
    <source>
        <dbReference type="Google" id="ProtNLM"/>
    </source>
</evidence>
<keyword evidence="3" id="KW-1185">Reference proteome</keyword>
<evidence type="ECO:0000313" key="2">
    <source>
        <dbReference type="EMBL" id="GAA1548724.1"/>
    </source>
</evidence>
<proteinExistence type="predicted"/>
<dbReference type="PROSITE" id="PS51257">
    <property type="entry name" value="PROKAR_LIPOPROTEIN"/>
    <property type="match status" value="1"/>
</dbReference>
<keyword evidence="1" id="KW-0732">Signal</keyword>
<feature type="chain" id="PRO_5046262713" description="Lipoprotein" evidence="1">
    <location>
        <begin position="20"/>
        <end position="151"/>
    </location>
</feature>